<dbReference type="GO" id="GO:0004633">
    <property type="term" value="F:phosphopantothenoylcysteine decarboxylase activity"/>
    <property type="evidence" value="ECO:0007669"/>
    <property type="project" value="UniProtKB-UniRule"/>
</dbReference>
<keyword evidence="3 4" id="KW-0436">Ligase</keyword>
<dbReference type="GO" id="GO:0004632">
    <property type="term" value="F:phosphopantothenate--cysteine ligase activity"/>
    <property type="evidence" value="ECO:0007669"/>
    <property type="project" value="UniProtKB-UniRule"/>
</dbReference>
<evidence type="ECO:0000259" key="5">
    <source>
        <dbReference type="Pfam" id="PF02441"/>
    </source>
</evidence>
<dbReference type="GO" id="GO:0010181">
    <property type="term" value="F:FMN binding"/>
    <property type="evidence" value="ECO:0007669"/>
    <property type="project" value="UniProtKB-UniRule"/>
</dbReference>
<keyword evidence="3 4" id="KW-0285">Flavoprotein</keyword>
<feature type="region of interest" description="Phosphopantothenoylcysteine decarboxylase" evidence="3">
    <location>
        <begin position="1"/>
        <end position="183"/>
    </location>
</feature>
<dbReference type="GO" id="GO:0046872">
    <property type="term" value="F:metal ion binding"/>
    <property type="evidence" value="ECO:0007669"/>
    <property type="project" value="UniProtKB-KW"/>
</dbReference>
<evidence type="ECO:0000256" key="2">
    <source>
        <dbReference type="ARBA" id="ARBA00023239"/>
    </source>
</evidence>
<dbReference type="NCBIfam" id="TIGR00521">
    <property type="entry name" value="coaBC_dfp"/>
    <property type="match status" value="1"/>
</dbReference>
<dbReference type="EC" id="4.1.1.36" evidence="3"/>
<feature type="domain" description="DNA/pantothenate metabolism flavoprotein C-terminal" evidence="6">
    <location>
        <begin position="179"/>
        <end position="395"/>
    </location>
</feature>
<keyword evidence="8" id="KW-1185">Reference proteome</keyword>
<dbReference type="EC" id="6.3.2.5" evidence="3"/>
<dbReference type="InterPro" id="IPR003382">
    <property type="entry name" value="Flavoprotein"/>
</dbReference>
<dbReference type="Gene3D" id="3.40.50.10300">
    <property type="entry name" value="CoaB-like"/>
    <property type="match status" value="1"/>
</dbReference>
<dbReference type="AlphaFoldDB" id="A0A1Q2CN65"/>
<evidence type="ECO:0000256" key="4">
    <source>
        <dbReference type="RuleBase" id="RU364078"/>
    </source>
</evidence>
<feature type="binding site" evidence="3">
    <location>
        <position position="322"/>
    </location>
    <ligand>
        <name>CTP</name>
        <dbReference type="ChEBI" id="CHEBI:37563"/>
    </ligand>
</feature>
<keyword evidence="1 3" id="KW-0210">Decarboxylase</keyword>
<comment type="function">
    <text evidence="4">Catalyzes two steps in the biosynthesis of coenzyme A. In the first step cysteine is conjugated to 4'-phosphopantothenate to form 4-phosphopantothenoylcysteine, in the latter compound is decarboxylated to form 4'-phosphopantotheine.</text>
</comment>
<dbReference type="SUPFAM" id="SSF102645">
    <property type="entry name" value="CoaB-like"/>
    <property type="match status" value="1"/>
</dbReference>
<dbReference type="GO" id="GO:0071513">
    <property type="term" value="C:phosphopantothenoylcysteine decarboxylase complex"/>
    <property type="evidence" value="ECO:0007669"/>
    <property type="project" value="TreeGrafter"/>
</dbReference>
<dbReference type="OrthoDB" id="9802554at2"/>
<keyword evidence="3" id="KW-0479">Metal-binding</keyword>
<comment type="similarity">
    <text evidence="3 4">In the N-terminal section; belongs to the HFCD (homo-oligomeric flavin containing Cys decarboxylase) superfamily.</text>
</comment>
<accession>A0A1Q2CN65</accession>
<dbReference type="Pfam" id="PF02441">
    <property type="entry name" value="Flavoprotein"/>
    <property type="match status" value="1"/>
</dbReference>
<comment type="pathway">
    <text evidence="3 4">Cofactor biosynthesis; coenzyme A biosynthesis; CoA from (R)-pantothenate: step 3/5.</text>
</comment>
<feature type="binding site" evidence="3">
    <location>
        <position position="339"/>
    </location>
    <ligand>
        <name>CTP</name>
        <dbReference type="ChEBI" id="CHEBI:37563"/>
    </ligand>
</feature>
<dbReference type="Pfam" id="PF04127">
    <property type="entry name" value="DFP"/>
    <property type="match status" value="1"/>
</dbReference>
<comment type="similarity">
    <text evidence="3 4">In the C-terminal section; belongs to the PPC synthetase family.</text>
</comment>
<protein>
    <recommendedName>
        <fullName evidence="3">Coenzyme A biosynthesis bifunctional protein CoaBC</fullName>
    </recommendedName>
    <alternativeName>
        <fullName evidence="3">DNA/pantothenate metabolism flavoprotein</fullName>
    </alternativeName>
    <alternativeName>
        <fullName evidence="3">Phosphopantothenoylcysteine synthetase/decarboxylase</fullName>
        <shortName evidence="3">PPCS-PPCDC</shortName>
    </alternativeName>
    <domain>
        <recommendedName>
            <fullName evidence="3">Phosphopantothenoylcysteine decarboxylase</fullName>
            <shortName evidence="3">PPC decarboxylase</shortName>
            <shortName evidence="3">PPC-DC</shortName>
            <ecNumber evidence="3">4.1.1.36</ecNumber>
        </recommendedName>
        <alternativeName>
            <fullName evidence="3">CoaC</fullName>
        </alternativeName>
    </domain>
    <domain>
        <recommendedName>
            <fullName evidence="3">Phosphopantothenate--cysteine ligase</fullName>
            <ecNumber evidence="3">6.3.2.5</ecNumber>
        </recommendedName>
        <alternativeName>
            <fullName evidence="3">CoaB</fullName>
        </alternativeName>
        <alternativeName>
            <fullName evidence="3">Phosphopantothenoylcysteine synthetase</fullName>
            <shortName evidence="3">PPC synthetase</shortName>
            <shortName evidence="3">PPC-S</shortName>
        </alternativeName>
    </domain>
</protein>
<dbReference type="InterPro" id="IPR007085">
    <property type="entry name" value="DNA/pantothenate-metab_flavo_C"/>
</dbReference>
<dbReference type="GO" id="GO:0015937">
    <property type="term" value="P:coenzyme A biosynthetic process"/>
    <property type="evidence" value="ECO:0007669"/>
    <property type="project" value="UniProtKB-UniRule"/>
</dbReference>
<comment type="cofactor">
    <cofactor evidence="3">
        <name>FMN</name>
        <dbReference type="ChEBI" id="CHEBI:58210"/>
    </cofactor>
    <text evidence="3">Binds 1 FMN per subunit.</text>
</comment>
<comment type="function">
    <text evidence="3">Catalyzes two sequential steps in the biosynthesis of coenzyme A. In the first step cysteine is conjugated to 4'-phosphopantothenate to form 4-phosphopantothenoylcysteine. In the second step the latter compound is decarboxylated to form 4'-phosphopantotheine.</text>
</comment>
<name>A0A1Q2CN65_9ACTN</name>
<evidence type="ECO:0000256" key="3">
    <source>
        <dbReference type="HAMAP-Rule" id="MF_02225"/>
    </source>
</evidence>
<keyword evidence="3" id="KW-0511">Multifunctional enzyme</keyword>
<dbReference type="KEGG" id="tes:BW730_08660"/>
<reference evidence="8" key="1">
    <citation type="submission" date="2017-02" db="EMBL/GenBank/DDBJ databases">
        <title>Tessaracoccus aquaemaris sp. nov., isolated from the intestine of a Korean rockfish, Sebastes schlegelii, in a marine aquaculture pond.</title>
        <authorList>
            <person name="Tak E.J."/>
            <person name="Bae J.-W."/>
        </authorList>
    </citation>
    <scope>NUCLEOTIDE SEQUENCE [LARGE SCALE GENOMIC DNA]</scope>
    <source>
        <strain evidence="8">NSG39</strain>
    </source>
</reference>
<gene>
    <name evidence="3" type="primary">coaBC</name>
    <name evidence="7" type="ORF">BW730_08660</name>
</gene>
<dbReference type="PANTHER" id="PTHR14359">
    <property type="entry name" value="HOMO-OLIGOMERIC FLAVIN CONTAINING CYS DECARBOXYLASE FAMILY"/>
    <property type="match status" value="1"/>
</dbReference>
<comment type="caution">
    <text evidence="3">Lacks conserved residue(s) required for the propagation of feature annotation.</text>
</comment>
<evidence type="ECO:0000313" key="7">
    <source>
        <dbReference type="EMBL" id="AQP47549.1"/>
    </source>
</evidence>
<keyword evidence="2 3" id="KW-0456">Lyase</keyword>
<feature type="binding site" evidence="3">
    <location>
        <position position="286"/>
    </location>
    <ligand>
        <name>CTP</name>
        <dbReference type="ChEBI" id="CHEBI:37563"/>
    </ligand>
</feature>
<evidence type="ECO:0000313" key="8">
    <source>
        <dbReference type="Proteomes" id="UP000188145"/>
    </source>
</evidence>
<dbReference type="UniPathway" id="UPA00241">
    <property type="reaction ID" value="UER00353"/>
</dbReference>
<dbReference type="Gene3D" id="3.40.50.1950">
    <property type="entry name" value="Flavin prenyltransferase-like"/>
    <property type="match status" value="1"/>
</dbReference>
<comment type="catalytic activity">
    <reaction evidence="3 4">
        <text>N-[(R)-4-phosphopantothenoyl]-L-cysteine + H(+) = (R)-4'-phosphopantetheine + CO2</text>
        <dbReference type="Rhea" id="RHEA:16793"/>
        <dbReference type="ChEBI" id="CHEBI:15378"/>
        <dbReference type="ChEBI" id="CHEBI:16526"/>
        <dbReference type="ChEBI" id="CHEBI:59458"/>
        <dbReference type="ChEBI" id="CHEBI:61723"/>
        <dbReference type="EC" id="4.1.1.36"/>
    </reaction>
</comment>
<dbReference type="InterPro" id="IPR035929">
    <property type="entry name" value="CoaB-like_sf"/>
</dbReference>
<feature type="binding site" evidence="3">
    <location>
        <begin position="303"/>
        <end position="306"/>
    </location>
    <ligand>
        <name>CTP</name>
        <dbReference type="ChEBI" id="CHEBI:37563"/>
    </ligand>
</feature>
<dbReference type="EMBL" id="CP019606">
    <property type="protein sequence ID" value="AQP47549.1"/>
    <property type="molecule type" value="Genomic_DNA"/>
</dbReference>
<comment type="catalytic activity">
    <reaction evidence="3 4">
        <text>(R)-4'-phosphopantothenate + L-cysteine + CTP = N-[(R)-4-phosphopantothenoyl]-L-cysteine + CMP + diphosphate + H(+)</text>
        <dbReference type="Rhea" id="RHEA:19397"/>
        <dbReference type="ChEBI" id="CHEBI:10986"/>
        <dbReference type="ChEBI" id="CHEBI:15378"/>
        <dbReference type="ChEBI" id="CHEBI:33019"/>
        <dbReference type="ChEBI" id="CHEBI:35235"/>
        <dbReference type="ChEBI" id="CHEBI:37563"/>
        <dbReference type="ChEBI" id="CHEBI:59458"/>
        <dbReference type="ChEBI" id="CHEBI:60377"/>
        <dbReference type="EC" id="6.3.2.5"/>
    </reaction>
</comment>
<feature type="binding site" evidence="3">
    <location>
        <position position="276"/>
    </location>
    <ligand>
        <name>CTP</name>
        <dbReference type="ChEBI" id="CHEBI:37563"/>
    </ligand>
</feature>
<dbReference type="Proteomes" id="UP000188145">
    <property type="component" value="Chromosome"/>
</dbReference>
<dbReference type="PANTHER" id="PTHR14359:SF6">
    <property type="entry name" value="PHOSPHOPANTOTHENOYLCYSTEINE DECARBOXYLASE"/>
    <property type="match status" value="1"/>
</dbReference>
<proteinExistence type="inferred from homology"/>
<feature type="region of interest" description="Phosphopantothenate--cysteine ligase" evidence="3">
    <location>
        <begin position="184"/>
        <end position="407"/>
    </location>
</feature>
<feature type="domain" description="Flavoprotein" evidence="5">
    <location>
        <begin position="2"/>
        <end position="171"/>
    </location>
</feature>
<comment type="pathway">
    <text evidence="3 4">Cofactor biosynthesis; coenzyme A biosynthesis; CoA from (R)-pantothenate: step 2/5.</text>
</comment>
<dbReference type="GO" id="GO:0015941">
    <property type="term" value="P:pantothenate catabolic process"/>
    <property type="evidence" value="ECO:0007669"/>
    <property type="project" value="InterPro"/>
</dbReference>
<evidence type="ECO:0000256" key="1">
    <source>
        <dbReference type="ARBA" id="ARBA00022793"/>
    </source>
</evidence>
<evidence type="ECO:0000259" key="6">
    <source>
        <dbReference type="Pfam" id="PF04127"/>
    </source>
</evidence>
<dbReference type="InterPro" id="IPR005252">
    <property type="entry name" value="CoaBC"/>
</dbReference>
<keyword evidence="3" id="KW-0460">Magnesium</keyword>
<dbReference type="InterPro" id="IPR036551">
    <property type="entry name" value="Flavin_trans-like"/>
</dbReference>
<comment type="cofactor">
    <cofactor evidence="3">
        <name>Mg(2+)</name>
        <dbReference type="ChEBI" id="CHEBI:18420"/>
    </cofactor>
</comment>
<dbReference type="SUPFAM" id="SSF52507">
    <property type="entry name" value="Homo-oligomeric flavin-containing Cys decarboxylases, HFCD"/>
    <property type="match status" value="1"/>
</dbReference>
<sequence length="407" mass="42015">MVIVVGVTGGIAAYKSVQLVRLLIGDGHEVHVVPTQDALRFVGLPTWESISRNPVTTSVHDDVPRVRHVALGQRADLVVVAPATANTMASMAAGLASDLLGTTLLATQAPVLIAPAMHTEMWRHPATVANLATLRSRGVHVIGPEDGPLTGGDSGPGRMSEPEQIHARIDELLDRRRDLAGLTVAVSAGGTREPIDPVRFLGNRSSGRQGVAVAAAAAERGARVLLAAANIERAVLDEAGAGVEVTPVGTAAELADAMGELAAIADVVVMAAAVADFRPSAVADRKLTKEAGGIASIDLVENPDVLKGLAAARAEGQTIVGFAAETAHGEELLERGRRKRARKGADLLAINEVGWALGFESEGNHLVVIDSSDEVVADASGSKRAVADALLDAVLAYRGQSSSGIRS</sequence>
<dbReference type="STRING" id="1332264.BW730_08660"/>
<organism evidence="7 8">
    <name type="scientific">Tessaracoccus aquimaris</name>
    <dbReference type="NCBI Taxonomy" id="1332264"/>
    <lineage>
        <taxon>Bacteria</taxon>
        <taxon>Bacillati</taxon>
        <taxon>Actinomycetota</taxon>
        <taxon>Actinomycetes</taxon>
        <taxon>Propionibacteriales</taxon>
        <taxon>Propionibacteriaceae</taxon>
        <taxon>Tessaracoccus</taxon>
    </lineage>
</organism>
<dbReference type="RefSeq" id="WP_077685880.1">
    <property type="nucleotide sequence ID" value="NZ_CP019606.1"/>
</dbReference>
<feature type="binding site" evidence="3">
    <location>
        <position position="343"/>
    </location>
    <ligand>
        <name>CTP</name>
        <dbReference type="ChEBI" id="CHEBI:37563"/>
    </ligand>
</feature>
<keyword evidence="3 4" id="KW-0288">FMN</keyword>
<dbReference type="HAMAP" id="MF_02225">
    <property type="entry name" value="CoaBC"/>
    <property type="match status" value="1"/>
</dbReference>